<dbReference type="Proteomes" id="UP000249499">
    <property type="component" value="Chromosome"/>
</dbReference>
<evidence type="ECO:0000256" key="2">
    <source>
        <dbReference type="ARBA" id="ARBA00023315"/>
    </source>
</evidence>
<dbReference type="KEGG" id="rtu:PR017_13130"/>
<dbReference type="GO" id="GO:0016747">
    <property type="term" value="F:acyltransferase activity, transferring groups other than amino-acyl groups"/>
    <property type="evidence" value="ECO:0007669"/>
    <property type="project" value="InterPro"/>
</dbReference>
<dbReference type="SUPFAM" id="SSF55729">
    <property type="entry name" value="Acyl-CoA N-acyltransferases (Nat)"/>
    <property type="match status" value="1"/>
</dbReference>
<keyword evidence="2" id="KW-0012">Acyltransferase</keyword>
<keyword evidence="5" id="KW-1185">Reference proteome</keyword>
<name>A0AAF1KSI8_9HYPH</name>
<feature type="domain" description="N-acetyltransferase" evidence="3">
    <location>
        <begin position="4"/>
        <end position="159"/>
    </location>
</feature>
<dbReference type="PANTHER" id="PTHR43877">
    <property type="entry name" value="AMINOALKYLPHOSPHONATE N-ACETYLTRANSFERASE-RELATED-RELATED"/>
    <property type="match status" value="1"/>
</dbReference>
<reference evidence="5" key="2">
    <citation type="journal article" date="2023" name="MicrobiologyOpen">
        <title>Genomics of the tumorigenes clade of the family Rhizobiaceae and description of Rhizobium rhododendri sp. nov.</title>
        <authorList>
            <person name="Kuzmanovic N."/>
            <person name="diCenzo G.C."/>
            <person name="Bunk B."/>
            <person name="Sproeer C."/>
            <person name="Fruehling A."/>
            <person name="Neumann-Schaal M."/>
            <person name="Overmann J."/>
            <person name="Smalla K."/>
        </authorList>
    </citation>
    <scope>NUCLEOTIDE SEQUENCE [LARGE SCALE GENOMIC DNA]</scope>
    <source>
        <strain evidence="5">1078</strain>
    </source>
</reference>
<sequence>MSGLELHRLEEDFTGWDTLLGLIQTSFADMEGRVDPPTSAEALTARSLRQKAGAEIGFIVMQEKILAGCVFCRLEPDCLYIGKLAVLPALQGRGIGRRPIEAAEQLARQEKLPALRLETRIELVENHATFAAWGFRKTAENAHPGFGRTTSIEMRKSLLPAD</sequence>
<organism evidence="4 5">
    <name type="scientific">Rhizobium tumorigenes</name>
    <dbReference type="NCBI Taxonomy" id="2041385"/>
    <lineage>
        <taxon>Bacteria</taxon>
        <taxon>Pseudomonadati</taxon>
        <taxon>Pseudomonadota</taxon>
        <taxon>Alphaproteobacteria</taxon>
        <taxon>Hyphomicrobiales</taxon>
        <taxon>Rhizobiaceae</taxon>
        <taxon>Rhizobium/Agrobacterium group</taxon>
        <taxon>Rhizobium</taxon>
    </lineage>
</organism>
<evidence type="ECO:0000313" key="5">
    <source>
        <dbReference type="Proteomes" id="UP000249499"/>
    </source>
</evidence>
<dbReference type="Gene3D" id="3.40.630.30">
    <property type="match status" value="1"/>
</dbReference>
<dbReference type="InterPro" id="IPR000182">
    <property type="entry name" value="GNAT_dom"/>
</dbReference>
<gene>
    <name evidence="4" type="ORF">PR017_13130</name>
</gene>
<reference evidence="4 5" key="1">
    <citation type="journal article" date="2018" name="Sci. Rep.">
        <title>Rhizobium tumorigenes sp. nov., a novel plant tumorigenic bacterium isolated from cane gall tumors on thornless blackberry.</title>
        <authorList>
            <person name="Kuzmanovi N."/>
            <person name="Smalla K."/>
            <person name="Gronow S."/>
            <person name="PuBawska J."/>
        </authorList>
    </citation>
    <scope>NUCLEOTIDE SEQUENCE [LARGE SCALE GENOMIC DNA]</scope>
    <source>
        <strain evidence="4 5">1078</strain>
    </source>
</reference>
<dbReference type="CDD" id="cd04301">
    <property type="entry name" value="NAT_SF"/>
    <property type="match status" value="1"/>
</dbReference>
<dbReference type="RefSeq" id="WP_111220894.1">
    <property type="nucleotide sequence ID" value="NZ_CP117255.1"/>
</dbReference>
<evidence type="ECO:0000256" key="1">
    <source>
        <dbReference type="ARBA" id="ARBA00022679"/>
    </source>
</evidence>
<evidence type="ECO:0000313" key="4">
    <source>
        <dbReference type="EMBL" id="WFR94751.1"/>
    </source>
</evidence>
<protein>
    <submittedName>
        <fullName evidence="4">GNAT family N-acetyltransferase</fullName>
    </submittedName>
</protein>
<dbReference type="PANTHER" id="PTHR43877:SF2">
    <property type="entry name" value="AMINOALKYLPHOSPHONATE N-ACETYLTRANSFERASE-RELATED"/>
    <property type="match status" value="1"/>
</dbReference>
<dbReference type="PROSITE" id="PS51186">
    <property type="entry name" value="GNAT"/>
    <property type="match status" value="1"/>
</dbReference>
<dbReference type="InterPro" id="IPR050832">
    <property type="entry name" value="Bact_Acetyltransf"/>
</dbReference>
<dbReference type="AlphaFoldDB" id="A0AAF1KSI8"/>
<proteinExistence type="predicted"/>
<evidence type="ECO:0000259" key="3">
    <source>
        <dbReference type="PROSITE" id="PS51186"/>
    </source>
</evidence>
<dbReference type="EMBL" id="CP117255">
    <property type="protein sequence ID" value="WFR94751.1"/>
    <property type="molecule type" value="Genomic_DNA"/>
</dbReference>
<keyword evidence="1" id="KW-0808">Transferase</keyword>
<accession>A0AAF1KSI8</accession>
<dbReference type="InterPro" id="IPR016181">
    <property type="entry name" value="Acyl_CoA_acyltransferase"/>
</dbReference>
<dbReference type="Pfam" id="PF00583">
    <property type="entry name" value="Acetyltransf_1"/>
    <property type="match status" value="1"/>
</dbReference>